<evidence type="ECO:0000313" key="2">
    <source>
        <dbReference type="EMBL" id="CAG8663214.1"/>
    </source>
</evidence>
<feature type="region of interest" description="Disordered" evidence="1">
    <location>
        <begin position="100"/>
        <end position="242"/>
    </location>
</feature>
<name>A0A9N9HBL7_9GLOM</name>
<proteinExistence type="predicted"/>
<dbReference type="OrthoDB" id="2440381at2759"/>
<dbReference type="AlphaFoldDB" id="A0A9N9HBL7"/>
<dbReference type="Gene3D" id="1.10.10.60">
    <property type="entry name" value="Homeodomain-like"/>
    <property type="match status" value="1"/>
</dbReference>
<keyword evidence="3" id="KW-1185">Reference proteome</keyword>
<feature type="compositionally biased region" description="Low complexity" evidence="1">
    <location>
        <begin position="100"/>
        <end position="115"/>
    </location>
</feature>
<accession>A0A9N9HBL7</accession>
<dbReference type="EMBL" id="CAJVPI010003892">
    <property type="protein sequence ID" value="CAG8663214.1"/>
    <property type="molecule type" value="Genomic_DNA"/>
</dbReference>
<protein>
    <submittedName>
        <fullName evidence="2">3123_t:CDS:1</fullName>
    </submittedName>
</protein>
<evidence type="ECO:0000313" key="3">
    <source>
        <dbReference type="Proteomes" id="UP000789739"/>
    </source>
</evidence>
<dbReference type="Proteomes" id="UP000789739">
    <property type="component" value="Unassembled WGS sequence"/>
</dbReference>
<evidence type="ECO:0000256" key="1">
    <source>
        <dbReference type="SAM" id="MobiDB-lite"/>
    </source>
</evidence>
<feature type="compositionally biased region" description="Polar residues" evidence="1">
    <location>
        <begin position="165"/>
        <end position="183"/>
    </location>
</feature>
<sequence length="242" mass="28140">MRILIDERRNRNEEYHNFGRNRIGFWDSIATRINQEHNTSFNGHQCKEKFMNLVRDYNLMCDYMAGNRRARRSRTGAQYFNEFRTHFWERPEDDFDRIRNINSSNRRQRRIGGNNTPAPSTGEVEHELGQTLLGNRRSRRTSVDSRRSRRSRRRSASPSPPRDAINTNTNNPEQNIGHSDSSLQPPPPYEATDNNSSEMNQSHVVSNREVAPLSQNDSDVSMYDVGDSQTFSNMESINEEVG</sequence>
<gene>
    <name evidence="2" type="ORF">PBRASI_LOCUS10899</name>
</gene>
<comment type="caution">
    <text evidence="2">The sequence shown here is derived from an EMBL/GenBank/DDBJ whole genome shotgun (WGS) entry which is preliminary data.</text>
</comment>
<reference evidence="2" key="1">
    <citation type="submission" date="2021-06" db="EMBL/GenBank/DDBJ databases">
        <authorList>
            <person name="Kallberg Y."/>
            <person name="Tangrot J."/>
            <person name="Rosling A."/>
        </authorList>
    </citation>
    <scope>NUCLEOTIDE SEQUENCE</scope>
    <source>
        <strain evidence="2">BR232B</strain>
    </source>
</reference>
<organism evidence="2 3">
    <name type="scientific">Paraglomus brasilianum</name>
    <dbReference type="NCBI Taxonomy" id="144538"/>
    <lineage>
        <taxon>Eukaryota</taxon>
        <taxon>Fungi</taxon>
        <taxon>Fungi incertae sedis</taxon>
        <taxon>Mucoromycota</taxon>
        <taxon>Glomeromycotina</taxon>
        <taxon>Glomeromycetes</taxon>
        <taxon>Paraglomerales</taxon>
        <taxon>Paraglomeraceae</taxon>
        <taxon>Paraglomus</taxon>
    </lineage>
</organism>
<feature type="compositionally biased region" description="Polar residues" evidence="1">
    <location>
        <begin position="227"/>
        <end position="236"/>
    </location>
</feature>
<feature type="compositionally biased region" description="Polar residues" evidence="1">
    <location>
        <begin position="192"/>
        <end position="205"/>
    </location>
</feature>